<name>A0AAD9XDG0_9ROSI</name>
<dbReference type="SUPFAM" id="SSF56672">
    <property type="entry name" value="DNA/RNA polymerases"/>
    <property type="match status" value="1"/>
</dbReference>
<keyword evidence="2" id="KW-1185">Reference proteome</keyword>
<evidence type="ECO:0008006" key="3">
    <source>
        <dbReference type="Google" id="ProtNLM"/>
    </source>
</evidence>
<reference evidence="1" key="1">
    <citation type="journal article" date="2023" name="Plant J.">
        <title>Genome sequences and population genomics provide insights into the demographic history, inbreeding, and mutation load of two 'living fossil' tree species of Dipteronia.</title>
        <authorList>
            <person name="Feng Y."/>
            <person name="Comes H.P."/>
            <person name="Chen J."/>
            <person name="Zhu S."/>
            <person name="Lu R."/>
            <person name="Zhang X."/>
            <person name="Li P."/>
            <person name="Qiu J."/>
            <person name="Olsen K.M."/>
            <person name="Qiu Y."/>
        </authorList>
    </citation>
    <scope>NUCLEOTIDE SEQUENCE</scope>
    <source>
        <strain evidence="1">KIB01</strain>
    </source>
</reference>
<dbReference type="Proteomes" id="UP001280121">
    <property type="component" value="Unassembled WGS sequence"/>
</dbReference>
<dbReference type="PANTHER" id="PTHR31635:SF196">
    <property type="entry name" value="REVERSE TRANSCRIPTASE DOMAIN-CONTAINING PROTEIN-RELATED"/>
    <property type="match status" value="1"/>
</dbReference>
<gene>
    <name evidence="1" type="ORF">Ddye_010329</name>
</gene>
<protein>
    <recommendedName>
        <fullName evidence="3">Reverse transcriptase</fullName>
    </recommendedName>
</protein>
<dbReference type="PANTHER" id="PTHR31635">
    <property type="entry name" value="REVERSE TRANSCRIPTASE DOMAIN-CONTAINING PROTEIN-RELATED"/>
    <property type="match status" value="1"/>
</dbReference>
<evidence type="ECO:0000313" key="1">
    <source>
        <dbReference type="EMBL" id="KAK2657277.1"/>
    </source>
</evidence>
<dbReference type="AlphaFoldDB" id="A0AAD9XDG0"/>
<evidence type="ECO:0000313" key="2">
    <source>
        <dbReference type="Proteomes" id="UP001280121"/>
    </source>
</evidence>
<organism evidence="1 2">
    <name type="scientific">Dipteronia dyeriana</name>
    <dbReference type="NCBI Taxonomy" id="168575"/>
    <lineage>
        <taxon>Eukaryota</taxon>
        <taxon>Viridiplantae</taxon>
        <taxon>Streptophyta</taxon>
        <taxon>Embryophyta</taxon>
        <taxon>Tracheophyta</taxon>
        <taxon>Spermatophyta</taxon>
        <taxon>Magnoliopsida</taxon>
        <taxon>eudicotyledons</taxon>
        <taxon>Gunneridae</taxon>
        <taxon>Pentapetalae</taxon>
        <taxon>rosids</taxon>
        <taxon>malvids</taxon>
        <taxon>Sapindales</taxon>
        <taxon>Sapindaceae</taxon>
        <taxon>Hippocastanoideae</taxon>
        <taxon>Acereae</taxon>
        <taxon>Dipteronia</taxon>
    </lineage>
</organism>
<dbReference type="InterPro" id="IPR043502">
    <property type="entry name" value="DNA/RNA_pol_sf"/>
</dbReference>
<accession>A0AAD9XDG0</accession>
<proteinExistence type="predicted"/>
<sequence length="122" mass="13933">MLPEQMVSYLDKNFTCDEIKSAMDGMDSLKAPGRDNFSVAFYQKNWGTVRKKVTSLCLEVLNKGKCLKDINSMVITRISKVQKPTNPGDYRLISLCNFPYKIITKAMKNRLNGVLREIFSET</sequence>
<comment type="caution">
    <text evidence="1">The sequence shown here is derived from an EMBL/GenBank/DDBJ whole genome shotgun (WGS) entry which is preliminary data.</text>
</comment>
<dbReference type="EMBL" id="JANJYI010000003">
    <property type="protein sequence ID" value="KAK2657277.1"/>
    <property type="molecule type" value="Genomic_DNA"/>
</dbReference>